<dbReference type="EMBL" id="FMHW01000002">
    <property type="protein sequence ID" value="SCL20583.1"/>
    <property type="molecule type" value="Genomic_DNA"/>
</dbReference>
<sequence length="61" mass="6715">MLVEVAADGRPSAVVKLSQTGFYLGTSNVAVPTVEHVYILTDRLDDVEVYQYRQPVSEETG</sequence>
<keyword evidence="2" id="KW-1185">Reference proteome</keyword>
<reference evidence="2" key="1">
    <citation type="submission" date="2016-06" db="EMBL/GenBank/DDBJ databases">
        <authorList>
            <person name="Varghese N."/>
            <person name="Submissions Spin"/>
        </authorList>
    </citation>
    <scope>NUCLEOTIDE SEQUENCE [LARGE SCALE GENOMIC DNA]</scope>
    <source>
        <strain evidence="2">DSM 43817</strain>
    </source>
</reference>
<dbReference type="Proteomes" id="UP000198959">
    <property type="component" value="Unassembled WGS sequence"/>
</dbReference>
<gene>
    <name evidence="1" type="ORF">GA0074692_0910</name>
</gene>
<protein>
    <submittedName>
        <fullName evidence="1">Uncharacterized protein</fullName>
    </submittedName>
</protein>
<organism evidence="1 2">
    <name type="scientific">Micromonospora pallida</name>
    <dbReference type="NCBI Taxonomy" id="145854"/>
    <lineage>
        <taxon>Bacteria</taxon>
        <taxon>Bacillati</taxon>
        <taxon>Actinomycetota</taxon>
        <taxon>Actinomycetes</taxon>
        <taxon>Micromonosporales</taxon>
        <taxon>Micromonosporaceae</taxon>
        <taxon>Micromonospora</taxon>
    </lineage>
</organism>
<evidence type="ECO:0000313" key="1">
    <source>
        <dbReference type="EMBL" id="SCL20583.1"/>
    </source>
</evidence>
<name>A0A1C6RTX5_9ACTN</name>
<dbReference type="AlphaFoldDB" id="A0A1C6RTX5"/>
<accession>A0A1C6RTX5</accession>
<evidence type="ECO:0000313" key="2">
    <source>
        <dbReference type="Proteomes" id="UP000198959"/>
    </source>
</evidence>
<proteinExistence type="predicted"/>